<protein>
    <submittedName>
        <fullName evidence="1">Uncharacterized protein</fullName>
    </submittedName>
</protein>
<dbReference type="AlphaFoldDB" id="A0A0F9A6G2"/>
<organism evidence="1">
    <name type="scientific">marine sediment metagenome</name>
    <dbReference type="NCBI Taxonomy" id="412755"/>
    <lineage>
        <taxon>unclassified sequences</taxon>
        <taxon>metagenomes</taxon>
        <taxon>ecological metagenomes</taxon>
    </lineage>
</organism>
<dbReference type="EMBL" id="LAZR01047629">
    <property type="protein sequence ID" value="KKK93775.1"/>
    <property type="molecule type" value="Genomic_DNA"/>
</dbReference>
<comment type="caution">
    <text evidence="1">The sequence shown here is derived from an EMBL/GenBank/DDBJ whole genome shotgun (WGS) entry which is preliminary data.</text>
</comment>
<proteinExistence type="predicted"/>
<evidence type="ECO:0000313" key="1">
    <source>
        <dbReference type="EMBL" id="KKK93775.1"/>
    </source>
</evidence>
<reference evidence="1" key="1">
    <citation type="journal article" date="2015" name="Nature">
        <title>Complex archaea that bridge the gap between prokaryotes and eukaryotes.</title>
        <authorList>
            <person name="Spang A."/>
            <person name="Saw J.H."/>
            <person name="Jorgensen S.L."/>
            <person name="Zaremba-Niedzwiedzka K."/>
            <person name="Martijn J."/>
            <person name="Lind A.E."/>
            <person name="van Eijk R."/>
            <person name="Schleper C."/>
            <person name="Guy L."/>
            <person name="Ettema T.J."/>
        </authorList>
    </citation>
    <scope>NUCLEOTIDE SEQUENCE</scope>
</reference>
<name>A0A0F9A6G2_9ZZZZ</name>
<sequence>MGKLSCGCTPDASGFGYCGECTRKLREKVWKNMSHERKQYDRHFAPYESRALDRACDDYASNLSCSCHISAPCGYCIAKSEDEND</sequence>
<accession>A0A0F9A6G2</accession>
<gene>
    <name evidence="1" type="ORF">LCGC14_2689490</name>
</gene>